<dbReference type="PANTHER" id="PTHR13935:SF106">
    <property type="entry name" value="ACHAETE-SCUTE COMPLEX PROTEIN T5-RELATED"/>
    <property type="match status" value="1"/>
</dbReference>
<evidence type="ECO:0000256" key="8">
    <source>
        <dbReference type="SAM" id="Phobius"/>
    </source>
</evidence>
<protein>
    <recommendedName>
        <fullName evidence="9">BHLH domain-containing protein</fullName>
    </recommendedName>
</protein>
<evidence type="ECO:0000313" key="10">
    <source>
        <dbReference type="EMBL" id="KAH7537940.1"/>
    </source>
</evidence>
<dbReference type="PANTHER" id="PTHR13935">
    <property type="entry name" value="ACHAETE-SCUTE TRANSCRIPTION FACTOR-RELATED"/>
    <property type="match status" value="1"/>
</dbReference>
<proteinExistence type="predicted"/>
<keyword evidence="8" id="KW-1133">Transmembrane helix</keyword>
<comment type="caution">
    <text evidence="10">The sequence shown here is derived from an EMBL/GenBank/DDBJ whole genome shotgun (WGS) entry which is preliminary data.</text>
</comment>
<dbReference type="AlphaFoldDB" id="A0A978VQW5"/>
<feature type="domain" description="BHLH" evidence="9">
    <location>
        <begin position="15"/>
        <end position="67"/>
    </location>
</feature>
<dbReference type="InterPro" id="IPR015660">
    <property type="entry name" value="MASH1/Ascl1a-like"/>
</dbReference>
<feature type="compositionally biased region" description="Low complexity" evidence="7">
    <location>
        <begin position="1"/>
        <end position="11"/>
    </location>
</feature>
<feature type="transmembrane region" description="Helical" evidence="8">
    <location>
        <begin position="165"/>
        <end position="189"/>
    </location>
</feature>
<dbReference type="InterPro" id="IPR011598">
    <property type="entry name" value="bHLH_dom"/>
</dbReference>
<dbReference type="Pfam" id="PF00010">
    <property type="entry name" value="HLH"/>
    <property type="match status" value="1"/>
</dbReference>
<dbReference type="GO" id="GO:0046983">
    <property type="term" value="F:protein dimerization activity"/>
    <property type="evidence" value="ECO:0007669"/>
    <property type="project" value="InterPro"/>
</dbReference>
<evidence type="ECO:0000313" key="11">
    <source>
        <dbReference type="Proteomes" id="UP000813462"/>
    </source>
</evidence>
<feature type="compositionally biased region" description="Basic and acidic residues" evidence="7">
    <location>
        <begin position="13"/>
        <end position="27"/>
    </location>
</feature>
<keyword evidence="4" id="KW-0804">Transcription</keyword>
<dbReference type="PROSITE" id="PS50888">
    <property type="entry name" value="BHLH"/>
    <property type="match status" value="1"/>
</dbReference>
<dbReference type="GO" id="GO:0090575">
    <property type="term" value="C:RNA polymerase II transcription regulator complex"/>
    <property type="evidence" value="ECO:0007669"/>
    <property type="project" value="TreeGrafter"/>
</dbReference>
<evidence type="ECO:0000256" key="4">
    <source>
        <dbReference type="ARBA" id="ARBA00023163"/>
    </source>
</evidence>
<keyword evidence="6" id="KW-0175">Coiled coil</keyword>
<evidence type="ECO:0000256" key="1">
    <source>
        <dbReference type="ARBA" id="ARBA00004123"/>
    </source>
</evidence>
<dbReference type="InterPro" id="IPR036638">
    <property type="entry name" value="HLH_DNA-bd_sf"/>
</dbReference>
<evidence type="ECO:0000256" key="3">
    <source>
        <dbReference type="ARBA" id="ARBA00023125"/>
    </source>
</evidence>
<dbReference type="CDD" id="cd18914">
    <property type="entry name" value="bHLH_AtORG2_like"/>
    <property type="match status" value="1"/>
</dbReference>
<evidence type="ECO:0000256" key="7">
    <source>
        <dbReference type="SAM" id="MobiDB-lite"/>
    </source>
</evidence>
<keyword evidence="5" id="KW-0539">Nucleus</keyword>
<evidence type="ECO:0000256" key="6">
    <source>
        <dbReference type="SAM" id="Coils"/>
    </source>
</evidence>
<dbReference type="GO" id="GO:0000981">
    <property type="term" value="F:DNA-binding transcription factor activity, RNA polymerase II-specific"/>
    <property type="evidence" value="ECO:0007669"/>
    <property type="project" value="TreeGrafter"/>
</dbReference>
<comment type="subcellular location">
    <subcellularLocation>
        <location evidence="1">Nucleus</location>
    </subcellularLocation>
</comment>
<evidence type="ECO:0000256" key="2">
    <source>
        <dbReference type="ARBA" id="ARBA00023015"/>
    </source>
</evidence>
<feature type="region of interest" description="Disordered" evidence="7">
    <location>
        <begin position="1"/>
        <end position="27"/>
    </location>
</feature>
<gene>
    <name evidence="10" type="ORF">FEM48_Zijuj03G0146200</name>
</gene>
<dbReference type="Proteomes" id="UP000813462">
    <property type="component" value="Unassembled WGS sequence"/>
</dbReference>
<dbReference type="Gene3D" id="4.10.280.10">
    <property type="entry name" value="Helix-loop-helix DNA-binding domain"/>
    <property type="match status" value="1"/>
</dbReference>
<accession>A0A978VQW5</accession>
<feature type="coiled-coil region" evidence="6">
    <location>
        <begin position="57"/>
        <end position="84"/>
    </location>
</feature>
<keyword evidence="2" id="KW-0805">Transcription regulation</keyword>
<organism evidence="10 11">
    <name type="scientific">Ziziphus jujuba var. spinosa</name>
    <dbReference type="NCBI Taxonomy" id="714518"/>
    <lineage>
        <taxon>Eukaryota</taxon>
        <taxon>Viridiplantae</taxon>
        <taxon>Streptophyta</taxon>
        <taxon>Embryophyta</taxon>
        <taxon>Tracheophyta</taxon>
        <taxon>Spermatophyta</taxon>
        <taxon>Magnoliopsida</taxon>
        <taxon>eudicotyledons</taxon>
        <taxon>Gunneridae</taxon>
        <taxon>Pentapetalae</taxon>
        <taxon>rosids</taxon>
        <taxon>fabids</taxon>
        <taxon>Rosales</taxon>
        <taxon>Rhamnaceae</taxon>
        <taxon>Paliureae</taxon>
        <taxon>Ziziphus</taxon>
    </lineage>
</organism>
<evidence type="ECO:0000256" key="5">
    <source>
        <dbReference type="ARBA" id="ARBA00023242"/>
    </source>
</evidence>
<keyword evidence="8" id="KW-0472">Membrane</keyword>
<keyword evidence="8" id="KW-0812">Transmembrane</keyword>
<reference evidence="10" key="1">
    <citation type="journal article" date="2021" name="Front. Plant Sci.">
        <title>Chromosome-Scale Genome Assembly for Chinese Sour Jujube and Insights Into Its Genome Evolution and Domestication Signature.</title>
        <authorList>
            <person name="Shen L.-Y."/>
            <person name="Luo H."/>
            <person name="Wang X.-L."/>
            <person name="Wang X.-M."/>
            <person name="Qiu X.-J."/>
            <person name="Liu H."/>
            <person name="Zhou S.-S."/>
            <person name="Jia K.-H."/>
            <person name="Nie S."/>
            <person name="Bao Y.-T."/>
            <person name="Zhang R.-G."/>
            <person name="Yun Q.-Z."/>
            <person name="Chai Y.-H."/>
            <person name="Lu J.-Y."/>
            <person name="Li Y."/>
            <person name="Zhao S.-W."/>
            <person name="Mao J.-F."/>
            <person name="Jia S.-G."/>
            <person name="Mao Y.-M."/>
        </authorList>
    </citation>
    <scope>NUCLEOTIDE SEQUENCE</scope>
    <source>
        <strain evidence="10">AT0</strain>
        <tissue evidence="10">Leaf</tissue>
    </source>
</reference>
<name>A0A978VQW5_ZIZJJ</name>
<dbReference type="GO" id="GO:0000977">
    <property type="term" value="F:RNA polymerase II transcription regulatory region sequence-specific DNA binding"/>
    <property type="evidence" value="ECO:0007669"/>
    <property type="project" value="TreeGrafter"/>
</dbReference>
<dbReference type="EMBL" id="JAEACU010000003">
    <property type="protein sequence ID" value="KAH7537940.1"/>
    <property type="molecule type" value="Genomic_DNA"/>
</dbReference>
<dbReference type="SUPFAM" id="SSF47459">
    <property type="entry name" value="HLH, helix-loop-helix DNA-binding domain"/>
    <property type="match status" value="1"/>
</dbReference>
<keyword evidence="3" id="KW-0238">DNA-binding</keyword>
<evidence type="ECO:0000259" key="9">
    <source>
        <dbReference type="PROSITE" id="PS50888"/>
    </source>
</evidence>
<sequence length="216" mass="24715">MSTSDNRTNSSDNDEKKMMRRDNERQRRQQMALLNASLRSQLPLESIKGKRSVADHINEAVNHINNMKNKIEQLTVEKDKIESSLNISTNSPKSETSSDNKQSNSVVIRPCWGGMEIVISGGLSGEDLPLSSVLEVLVLEEGLNVVRCASTKANGRLIHTIQAEVLIYIYIYIWINFYNLNFYYLGFLIRYHNARMPYIDVFFFTEVSIYDSLMGH</sequence>